<evidence type="ECO:0000313" key="10">
    <source>
        <dbReference type="Proteomes" id="UP000321412"/>
    </source>
</evidence>
<gene>
    <name evidence="5 7" type="primary">rplX</name>
    <name evidence="7" type="ORF">FRC96_11950</name>
    <name evidence="8" type="ORF">FRC98_16445</name>
</gene>
<reference evidence="7 9" key="1">
    <citation type="submission" date="2019-08" db="EMBL/GenBank/DDBJ databases">
        <title>Bradymonadales sp. TMQ2.</title>
        <authorList>
            <person name="Liang Q."/>
        </authorList>
    </citation>
    <scope>NUCLEOTIDE SEQUENCE [LARGE SCALE GENOMIC DNA]</scope>
    <source>
        <strain evidence="7 9">TMQ2</strain>
    </source>
</reference>
<evidence type="ECO:0000313" key="8">
    <source>
        <dbReference type="EMBL" id="TXD35403.1"/>
    </source>
</evidence>
<accession>A0A5C6X8Q9</accession>
<dbReference type="InterPro" id="IPR003256">
    <property type="entry name" value="Ribosomal_uL24"/>
</dbReference>
<dbReference type="Proteomes" id="UP000321046">
    <property type="component" value="Unassembled WGS sequence"/>
</dbReference>
<dbReference type="GO" id="GO:0003735">
    <property type="term" value="F:structural constituent of ribosome"/>
    <property type="evidence" value="ECO:0007669"/>
    <property type="project" value="InterPro"/>
</dbReference>
<name>A0A5C6X8Q9_9DELT</name>
<dbReference type="SMART" id="SM00739">
    <property type="entry name" value="KOW"/>
    <property type="match status" value="1"/>
</dbReference>
<comment type="caution">
    <text evidence="7">The sequence shown here is derived from an EMBL/GenBank/DDBJ whole genome shotgun (WGS) entry which is preliminary data.</text>
</comment>
<dbReference type="EMBL" id="VOSM01000009">
    <property type="protein sequence ID" value="TXD35403.1"/>
    <property type="molecule type" value="Genomic_DNA"/>
</dbReference>
<evidence type="ECO:0000313" key="9">
    <source>
        <dbReference type="Proteomes" id="UP000321046"/>
    </source>
</evidence>
<evidence type="ECO:0000256" key="3">
    <source>
        <dbReference type="ARBA" id="ARBA00023274"/>
    </source>
</evidence>
<dbReference type="GO" id="GO:0006412">
    <property type="term" value="P:translation"/>
    <property type="evidence" value="ECO:0007669"/>
    <property type="project" value="UniProtKB-UniRule"/>
</dbReference>
<proteinExistence type="inferred from homology"/>
<comment type="function">
    <text evidence="5">One of the proteins that surrounds the polypeptide exit tunnel on the outside of the subunit.</text>
</comment>
<dbReference type="Proteomes" id="UP000321412">
    <property type="component" value="Unassembled WGS sequence"/>
</dbReference>
<evidence type="ECO:0000256" key="2">
    <source>
        <dbReference type="ARBA" id="ARBA00022980"/>
    </source>
</evidence>
<organism evidence="7 9">
    <name type="scientific">Lujinxingia vulgaris</name>
    <dbReference type="NCBI Taxonomy" id="2600176"/>
    <lineage>
        <taxon>Bacteria</taxon>
        <taxon>Deltaproteobacteria</taxon>
        <taxon>Bradymonadales</taxon>
        <taxon>Lujinxingiaceae</taxon>
        <taxon>Lujinxingia</taxon>
    </lineage>
</organism>
<dbReference type="CDD" id="cd06089">
    <property type="entry name" value="KOW_RPL26"/>
    <property type="match status" value="1"/>
</dbReference>
<dbReference type="OrthoDB" id="9807419at2"/>
<evidence type="ECO:0000313" key="7">
    <source>
        <dbReference type="EMBL" id="TXD35090.1"/>
    </source>
</evidence>
<dbReference type="GO" id="GO:1990904">
    <property type="term" value="C:ribonucleoprotein complex"/>
    <property type="evidence" value="ECO:0007669"/>
    <property type="project" value="UniProtKB-KW"/>
</dbReference>
<dbReference type="InterPro" id="IPR041988">
    <property type="entry name" value="Ribosomal_uL24_KOW"/>
</dbReference>
<comment type="subunit">
    <text evidence="5">Part of the 50S ribosomal subunit.</text>
</comment>
<keyword evidence="5" id="KW-0694">RNA-binding</keyword>
<dbReference type="NCBIfam" id="TIGR01079">
    <property type="entry name" value="rplX_bact"/>
    <property type="match status" value="1"/>
</dbReference>
<protein>
    <recommendedName>
        <fullName evidence="4 5">Large ribosomal subunit protein uL24</fullName>
    </recommendedName>
</protein>
<comment type="similarity">
    <text evidence="1 5">Belongs to the universal ribosomal protein uL24 family.</text>
</comment>
<evidence type="ECO:0000256" key="4">
    <source>
        <dbReference type="ARBA" id="ARBA00035206"/>
    </source>
</evidence>
<reference evidence="8 10" key="2">
    <citation type="submission" date="2019-08" db="EMBL/GenBank/DDBJ databases">
        <title>Bradymonadales sp. TMQ4.</title>
        <authorList>
            <person name="Liang Q."/>
        </authorList>
    </citation>
    <scope>NUCLEOTIDE SEQUENCE [LARGE SCALE GENOMIC DNA]</scope>
    <source>
        <strain evidence="8 10">TMQ4</strain>
    </source>
</reference>
<dbReference type="InterPro" id="IPR057264">
    <property type="entry name" value="Ribosomal_uL24_C"/>
</dbReference>
<dbReference type="EMBL" id="VOSL01000052">
    <property type="protein sequence ID" value="TXD35090.1"/>
    <property type="molecule type" value="Genomic_DNA"/>
</dbReference>
<dbReference type="GO" id="GO:0005840">
    <property type="term" value="C:ribosome"/>
    <property type="evidence" value="ECO:0007669"/>
    <property type="project" value="UniProtKB-KW"/>
</dbReference>
<dbReference type="RefSeq" id="WP_146974721.1">
    <property type="nucleotide sequence ID" value="NZ_VOSL01000052.1"/>
</dbReference>
<accession>A0A5C6X8E4</accession>
<dbReference type="GO" id="GO:0019843">
    <property type="term" value="F:rRNA binding"/>
    <property type="evidence" value="ECO:0007669"/>
    <property type="project" value="UniProtKB-UniRule"/>
</dbReference>
<feature type="domain" description="KOW" evidence="6">
    <location>
        <begin position="2"/>
        <end position="29"/>
    </location>
</feature>
<sequence>MQVKKNDKVIILTGKDRSLTGEVIAVDRKNGKVKVARRNMMVKHRKPNPITGEAGARIDIENWIDASNVALYSEKKGGAIRTSARWRGKDGELFTTKRDAVASFGGDEGAQVKKVRYSTKTEEVFE</sequence>
<dbReference type="Pfam" id="PF17136">
    <property type="entry name" value="ribosomal_L24"/>
    <property type="match status" value="1"/>
</dbReference>
<dbReference type="HAMAP" id="MF_01326_B">
    <property type="entry name" value="Ribosomal_uL24_B"/>
    <property type="match status" value="1"/>
</dbReference>
<keyword evidence="5" id="KW-0699">rRNA-binding</keyword>
<keyword evidence="10" id="KW-1185">Reference proteome</keyword>
<keyword evidence="3 5" id="KW-0687">Ribonucleoprotein</keyword>
<dbReference type="InterPro" id="IPR014722">
    <property type="entry name" value="Rib_uL2_dom2"/>
</dbReference>
<dbReference type="InterPro" id="IPR008991">
    <property type="entry name" value="Translation_prot_SH3-like_sf"/>
</dbReference>
<comment type="function">
    <text evidence="5">One of two assembly initiator proteins, it binds directly to the 5'-end of the 23S rRNA, where it nucleates assembly of the 50S subunit.</text>
</comment>
<dbReference type="SUPFAM" id="SSF50104">
    <property type="entry name" value="Translation proteins SH3-like domain"/>
    <property type="match status" value="1"/>
</dbReference>
<keyword evidence="2 5" id="KW-0689">Ribosomal protein</keyword>
<evidence type="ECO:0000256" key="5">
    <source>
        <dbReference type="HAMAP-Rule" id="MF_01326"/>
    </source>
</evidence>
<evidence type="ECO:0000259" key="6">
    <source>
        <dbReference type="SMART" id="SM00739"/>
    </source>
</evidence>
<dbReference type="Gene3D" id="2.30.30.30">
    <property type="match status" value="1"/>
</dbReference>
<dbReference type="InterPro" id="IPR005824">
    <property type="entry name" value="KOW"/>
</dbReference>
<dbReference type="PANTHER" id="PTHR12903">
    <property type="entry name" value="MITOCHONDRIAL RIBOSOMAL PROTEIN L24"/>
    <property type="match status" value="1"/>
</dbReference>
<dbReference type="AlphaFoldDB" id="A0A5C6X8Q9"/>
<evidence type="ECO:0000256" key="1">
    <source>
        <dbReference type="ARBA" id="ARBA00010618"/>
    </source>
</evidence>